<evidence type="ECO:0000313" key="2">
    <source>
        <dbReference type="EMBL" id="OEJ69000.1"/>
    </source>
</evidence>
<dbReference type="EMBL" id="MCGG01000009">
    <property type="protein sequence ID" value="OEJ69000.1"/>
    <property type="molecule type" value="Genomic_DNA"/>
</dbReference>
<proteinExistence type="predicted"/>
<protein>
    <recommendedName>
        <fullName evidence="4">Sodium:proton antiporter</fullName>
    </recommendedName>
</protein>
<keyword evidence="1" id="KW-0812">Transmembrane</keyword>
<evidence type="ECO:0008006" key="4">
    <source>
        <dbReference type="Google" id="ProtNLM"/>
    </source>
</evidence>
<accession>A0A1E5QAK1</accession>
<name>A0A1E5QAK1_9PROT</name>
<evidence type="ECO:0000313" key="3">
    <source>
        <dbReference type="Proteomes" id="UP000095347"/>
    </source>
</evidence>
<gene>
    <name evidence="2" type="ORF">BEN30_04580</name>
</gene>
<evidence type="ECO:0000256" key="1">
    <source>
        <dbReference type="SAM" id="Phobius"/>
    </source>
</evidence>
<organism evidence="2 3">
    <name type="scientific">Magnetovibrio blakemorei</name>
    <dbReference type="NCBI Taxonomy" id="28181"/>
    <lineage>
        <taxon>Bacteria</taxon>
        <taxon>Pseudomonadati</taxon>
        <taxon>Pseudomonadota</taxon>
        <taxon>Alphaproteobacteria</taxon>
        <taxon>Rhodospirillales</taxon>
        <taxon>Magnetovibrionaceae</taxon>
        <taxon>Magnetovibrio</taxon>
    </lineage>
</organism>
<dbReference type="AlphaFoldDB" id="A0A1E5QAK1"/>
<feature type="transmembrane region" description="Helical" evidence="1">
    <location>
        <begin position="7"/>
        <end position="25"/>
    </location>
</feature>
<sequence length="94" mass="10424">MKKNWKGILIIAALVVMVPWFLAGFKADALGYWLQVAFALVLSALIVSPVVGLVERRFGEGAAGLVAFMLLPEMVLFFHFILFPRVEAWLFALG</sequence>
<comment type="caution">
    <text evidence="2">The sequence shown here is derived from an EMBL/GenBank/DDBJ whole genome shotgun (WGS) entry which is preliminary data.</text>
</comment>
<keyword evidence="1" id="KW-0472">Membrane</keyword>
<dbReference type="STRING" id="28181.BEN30_04580"/>
<keyword evidence="1" id="KW-1133">Transmembrane helix</keyword>
<dbReference type="RefSeq" id="WP_069956854.1">
    <property type="nucleotide sequence ID" value="NZ_MCGG01000009.1"/>
</dbReference>
<keyword evidence="3" id="KW-1185">Reference proteome</keyword>
<dbReference type="Proteomes" id="UP000095347">
    <property type="component" value="Unassembled WGS sequence"/>
</dbReference>
<reference evidence="3" key="1">
    <citation type="submission" date="2016-07" db="EMBL/GenBank/DDBJ databases">
        <authorList>
            <person name="Florea S."/>
            <person name="Webb J.S."/>
            <person name="Jaromczyk J."/>
            <person name="Schardl C.L."/>
        </authorList>
    </citation>
    <scope>NUCLEOTIDE SEQUENCE [LARGE SCALE GENOMIC DNA]</scope>
    <source>
        <strain evidence="3">MV-1</strain>
    </source>
</reference>
<feature type="transmembrane region" description="Helical" evidence="1">
    <location>
        <begin position="61"/>
        <end position="83"/>
    </location>
</feature>
<feature type="transmembrane region" description="Helical" evidence="1">
    <location>
        <begin position="31"/>
        <end position="54"/>
    </location>
</feature>